<evidence type="ECO:0000313" key="9">
    <source>
        <dbReference type="EMBL" id="CAH1776122.1"/>
    </source>
</evidence>
<organism evidence="9 10">
    <name type="scientific">Owenia fusiformis</name>
    <name type="common">Polychaete worm</name>
    <dbReference type="NCBI Taxonomy" id="6347"/>
    <lineage>
        <taxon>Eukaryota</taxon>
        <taxon>Metazoa</taxon>
        <taxon>Spiralia</taxon>
        <taxon>Lophotrochozoa</taxon>
        <taxon>Annelida</taxon>
        <taxon>Polychaeta</taxon>
        <taxon>Sedentaria</taxon>
        <taxon>Canalipalpata</taxon>
        <taxon>Sabellida</taxon>
        <taxon>Oweniida</taxon>
        <taxon>Oweniidae</taxon>
        <taxon>Owenia</taxon>
    </lineage>
</organism>
<dbReference type="GO" id="GO:0012505">
    <property type="term" value="C:endomembrane system"/>
    <property type="evidence" value="ECO:0007669"/>
    <property type="project" value="UniProtKB-SubCell"/>
</dbReference>
<protein>
    <submittedName>
        <fullName evidence="9">Uncharacterized protein</fullName>
    </submittedName>
</protein>
<dbReference type="SMART" id="SM01190">
    <property type="entry name" value="EMP24_GP25L"/>
    <property type="match status" value="1"/>
</dbReference>
<comment type="subcellular location">
    <subcellularLocation>
        <location evidence="7">Endomembrane system</location>
        <topology evidence="7">Single-pass membrane protein</topology>
    </subcellularLocation>
    <subcellularLocation>
        <location evidence="1 8">Membrane</location>
        <topology evidence="1 8">Single-pass type I membrane protein</topology>
    </subcellularLocation>
</comment>
<comment type="similarity">
    <text evidence="2 8">Belongs to the EMP24/GP25L family.</text>
</comment>
<evidence type="ECO:0000256" key="5">
    <source>
        <dbReference type="ARBA" id="ARBA00022989"/>
    </source>
</evidence>
<keyword evidence="5" id="KW-1133">Transmembrane helix</keyword>
<dbReference type="AlphaFoldDB" id="A0A8J1XRC5"/>
<dbReference type="PROSITE" id="PS50866">
    <property type="entry name" value="GOLD"/>
    <property type="match status" value="1"/>
</dbReference>
<evidence type="ECO:0000313" key="10">
    <source>
        <dbReference type="Proteomes" id="UP000749559"/>
    </source>
</evidence>
<evidence type="ECO:0000256" key="2">
    <source>
        <dbReference type="ARBA" id="ARBA00007104"/>
    </source>
</evidence>
<evidence type="ECO:0000256" key="8">
    <source>
        <dbReference type="RuleBase" id="RU003827"/>
    </source>
</evidence>
<keyword evidence="3 8" id="KW-0812">Transmembrane</keyword>
<accession>A0A8J1XRC5</accession>
<comment type="caution">
    <text evidence="9">The sequence shown here is derived from an EMBL/GenBank/DDBJ whole genome shotgun (WGS) entry which is preliminary data.</text>
</comment>
<evidence type="ECO:0000256" key="3">
    <source>
        <dbReference type="ARBA" id="ARBA00022692"/>
    </source>
</evidence>
<sequence>MAASYHACVVFLFLPILIQYSNSEDVLGIQTDDFDFDGLPGAQHEFRIEVGAGKEECFFQKIAKGANLHVTFEVLRGADRNIDFIIKRADGSIFDSHLWTHEGTTEKLIEEEGPLAFCFENYHSRFASKLVFMFLDVWHEADWMEFDRNNEQIDISVDTMRTTLQKVDTSISKMRNFQAISRKHVIADWYLSLANNKYIQNLSIAMSCIIICTSCLQTYFVRKLFATKNVTSTQKPRA</sequence>
<dbReference type="OrthoDB" id="186522at2759"/>
<evidence type="ECO:0000256" key="6">
    <source>
        <dbReference type="ARBA" id="ARBA00023136"/>
    </source>
</evidence>
<dbReference type="SUPFAM" id="SSF101576">
    <property type="entry name" value="Supernatant protein factor (SPF), C-terminal domain"/>
    <property type="match status" value="1"/>
</dbReference>
<proteinExistence type="inferred from homology"/>
<evidence type="ECO:0000256" key="4">
    <source>
        <dbReference type="ARBA" id="ARBA00022729"/>
    </source>
</evidence>
<dbReference type="GO" id="GO:0016020">
    <property type="term" value="C:membrane"/>
    <property type="evidence" value="ECO:0007669"/>
    <property type="project" value="UniProtKB-SubCell"/>
</dbReference>
<dbReference type="InterPro" id="IPR015720">
    <property type="entry name" value="Emp24-like"/>
</dbReference>
<dbReference type="EMBL" id="CAIIXF020000001">
    <property type="protein sequence ID" value="CAH1776122.1"/>
    <property type="molecule type" value="Genomic_DNA"/>
</dbReference>
<reference evidence="9" key="1">
    <citation type="submission" date="2022-03" db="EMBL/GenBank/DDBJ databases">
        <authorList>
            <person name="Martin C."/>
        </authorList>
    </citation>
    <scope>NUCLEOTIDE SEQUENCE</scope>
</reference>
<dbReference type="Pfam" id="PF01105">
    <property type="entry name" value="EMP24_GP25L"/>
    <property type="match status" value="1"/>
</dbReference>
<keyword evidence="4" id="KW-0732">Signal</keyword>
<dbReference type="InterPro" id="IPR036598">
    <property type="entry name" value="GOLD_dom_sf"/>
</dbReference>
<name>A0A8J1XRC5_OWEFU</name>
<dbReference type="PANTHER" id="PTHR22811">
    <property type="entry name" value="TRANSMEMBRANE EMP24 DOMAIN-CONTAINING PROTEIN"/>
    <property type="match status" value="1"/>
</dbReference>
<keyword evidence="6" id="KW-0472">Membrane</keyword>
<evidence type="ECO:0000256" key="7">
    <source>
        <dbReference type="ARBA" id="ARBA00037847"/>
    </source>
</evidence>
<keyword evidence="10" id="KW-1185">Reference proteome</keyword>
<gene>
    <name evidence="9" type="ORF">OFUS_LOCUS3333</name>
</gene>
<dbReference type="InterPro" id="IPR009038">
    <property type="entry name" value="GOLD_dom"/>
</dbReference>
<dbReference type="Proteomes" id="UP000749559">
    <property type="component" value="Unassembled WGS sequence"/>
</dbReference>
<evidence type="ECO:0000256" key="1">
    <source>
        <dbReference type="ARBA" id="ARBA00004479"/>
    </source>
</evidence>